<dbReference type="GeneID" id="9592201"/>
<dbReference type="OrthoDB" id="3204900at2759"/>
<dbReference type="AlphaFoldDB" id="D8QBF1"/>
<dbReference type="VEuPathDB" id="FungiDB:SCHCODRAFT_02601401"/>
<evidence type="ECO:0000256" key="1">
    <source>
        <dbReference type="SAM" id="MobiDB-lite"/>
    </source>
</evidence>
<feature type="region of interest" description="Disordered" evidence="1">
    <location>
        <begin position="15"/>
        <end position="60"/>
    </location>
</feature>
<feature type="compositionally biased region" description="Basic and acidic residues" evidence="1">
    <location>
        <begin position="172"/>
        <end position="188"/>
    </location>
</feature>
<feature type="compositionally biased region" description="Polar residues" evidence="1">
    <location>
        <begin position="83"/>
        <end position="95"/>
    </location>
</feature>
<feature type="region of interest" description="Disordered" evidence="1">
    <location>
        <begin position="172"/>
        <end position="269"/>
    </location>
</feature>
<protein>
    <submittedName>
        <fullName evidence="2">Uncharacterized protein</fullName>
    </submittedName>
</protein>
<accession>D8QBF1</accession>
<proteinExistence type="predicted"/>
<gene>
    <name evidence="2" type="ORF">SCHCODRAFT_257910</name>
</gene>
<keyword evidence="3" id="KW-1185">Reference proteome</keyword>
<dbReference type="HOGENOM" id="CLU_689184_0_0_1"/>
<feature type="compositionally biased region" description="Basic and acidic residues" evidence="1">
    <location>
        <begin position="219"/>
        <end position="240"/>
    </location>
</feature>
<name>D8QBF1_SCHCM</name>
<dbReference type="Proteomes" id="UP000007431">
    <property type="component" value="Unassembled WGS sequence"/>
</dbReference>
<sequence>MSTVFIASAFRQLQRPASQEAVASSRVEAPRRPAGDKSAINGRPNSPSFEPPTKHARRRSLLIRGSELPVADARYQDGGEHGQTASSGAETQYATDSRPWWSSEAPVSAPVLGTFDAPTNATATAHLPLHKQHAELLYSIAQEEARCAELRGQLAVREARLAGLKQRWEDRRAERWGDRSRTEPREEAYQPETRVPSQELDVEGTGQKVEDEDDEEGDGKDRESILEETMRKLEGRKVEVDEGNEDGGEGVAAKNDSTPASSSSASLRTSSVATITVTDPTSPASSSTSSLSSTLSFGGIRDARRWLRQTISPSPEMHRCASELRPAATPRLDAVRERSVRAAICLYCERAIHLHFQGPIHVRIWTPSEMTIFAPEEEWVWAWYFVGRTCVLDHLTWDNL</sequence>
<feature type="compositionally biased region" description="Low complexity" evidence="1">
    <location>
        <begin position="257"/>
        <end position="269"/>
    </location>
</feature>
<dbReference type="RefSeq" id="XP_003029645.1">
    <property type="nucleotide sequence ID" value="XM_003029599.1"/>
</dbReference>
<reference evidence="2 3" key="1">
    <citation type="journal article" date="2010" name="Nat. Biotechnol.">
        <title>Genome sequence of the model mushroom Schizophyllum commune.</title>
        <authorList>
            <person name="Ohm R.A."/>
            <person name="de Jong J.F."/>
            <person name="Lugones L.G."/>
            <person name="Aerts A."/>
            <person name="Kothe E."/>
            <person name="Stajich J.E."/>
            <person name="de Vries R.P."/>
            <person name="Record E."/>
            <person name="Levasseur A."/>
            <person name="Baker S.E."/>
            <person name="Bartholomew K.A."/>
            <person name="Coutinho P.M."/>
            <person name="Erdmann S."/>
            <person name="Fowler T.J."/>
            <person name="Gathman A.C."/>
            <person name="Lombard V."/>
            <person name="Henrissat B."/>
            <person name="Knabe N."/>
            <person name="Kuees U."/>
            <person name="Lilly W.W."/>
            <person name="Lindquist E."/>
            <person name="Lucas S."/>
            <person name="Magnuson J.K."/>
            <person name="Piumi F."/>
            <person name="Raudaskoski M."/>
            <person name="Salamov A."/>
            <person name="Schmutz J."/>
            <person name="Schwarze F.W.M.R."/>
            <person name="vanKuyk P.A."/>
            <person name="Horton J.S."/>
            <person name="Grigoriev I.V."/>
            <person name="Woesten H.A.B."/>
        </authorList>
    </citation>
    <scope>NUCLEOTIDE SEQUENCE [LARGE SCALE GENOMIC DNA]</scope>
    <source>
        <strain evidence="3">H4-8 / FGSC 9210</strain>
    </source>
</reference>
<organism evidence="3">
    <name type="scientific">Schizophyllum commune (strain H4-8 / FGSC 9210)</name>
    <name type="common">Split gill fungus</name>
    <dbReference type="NCBI Taxonomy" id="578458"/>
    <lineage>
        <taxon>Eukaryota</taxon>
        <taxon>Fungi</taxon>
        <taxon>Dikarya</taxon>
        <taxon>Basidiomycota</taxon>
        <taxon>Agaricomycotina</taxon>
        <taxon>Agaricomycetes</taxon>
        <taxon>Agaricomycetidae</taxon>
        <taxon>Agaricales</taxon>
        <taxon>Schizophyllaceae</taxon>
        <taxon>Schizophyllum</taxon>
    </lineage>
</organism>
<evidence type="ECO:0000313" key="3">
    <source>
        <dbReference type="Proteomes" id="UP000007431"/>
    </source>
</evidence>
<dbReference type="KEGG" id="scm:SCHCO_02601401"/>
<feature type="region of interest" description="Disordered" evidence="1">
    <location>
        <begin position="74"/>
        <end position="104"/>
    </location>
</feature>
<dbReference type="InParanoid" id="D8QBF1"/>
<dbReference type="EMBL" id="GL377309">
    <property type="protein sequence ID" value="EFI94742.1"/>
    <property type="molecule type" value="Genomic_DNA"/>
</dbReference>
<evidence type="ECO:0000313" key="2">
    <source>
        <dbReference type="EMBL" id="EFI94742.1"/>
    </source>
</evidence>